<protein>
    <submittedName>
        <fullName evidence="1">Uncharacterized protein</fullName>
    </submittedName>
</protein>
<sequence length="84" mass="9537">MVVDIYDDKVVSMEQDDSKDDSKSNTVYVAKPLVLLFHRSPGKQVFVNVREVQLTQNKHIPRSVESDAILCSRSRLGIDYLVAE</sequence>
<dbReference type="EMBL" id="JAIWYP010000143">
    <property type="protein sequence ID" value="KAH3689156.1"/>
    <property type="molecule type" value="Genomic_DNA"/>
</dbReference>
<dbReference type="Proteomes" id="UP000828390">
    <property type="component" value="Unassembled WGS sequence"/>
</dbReference>
<dbReference type="AlphaFoldDB" id="A0A9D4BBM3"/>
<organism evidence="1 2">
    <name type="scientific">Dreissena polymorpha</name>
    <name type="common">Zebra mussel</name>
    <name type="synonym">Mytilus polymorpha</name>
    <dbReference type="NCBI Taxonomy" id="45954"/>
    <lineage>
        <taxon>Eukaryota</taxon>
        <taxon>Metazoa</taxon>
        <taxon>Spiralia</taxon>
        <taxon>Lophotrochozoa</taxon>
        <taxon>Mollusca</taxon>
        <taxon>Bivalvia</taxon>
        <taxon>Autobranchia</taxon>
        <taxon>Heteroconchia</taxon>
        <taxon>Euheterodonta</taxon>
        <taxon>Imparidentia</taxon>
        <taxon>Neoheterodontei</taxon>
        <taxon>Myida</taxon>
        <taxon>Dreissenoidea</taxon>
        <taxon>Dreissenidae</taxon>
        <taxon>Dreissena</taxon>
    </lineage>
</organism>
<comment type="caution">
    <text evidence="1">The sequence shown here is derived from an EMBL/GenBank/DDBJ whole genome shotgun (WGS) entry which is preliminary data.</text>
</comment>
<name>A0A9D4BBM3_DREPO</name>
<evidence type="ECO:0000313" key="1">
    <source>
        <dbReference type="EMBL" id="KAH3689156.1"/>
    </source>
</evidence>
<gene>
    <name evidence="1" type="ORF">DPMN_191643</name>
</gene>
<proteinExistence type="predicted"/>
<reference evidence="1" key="2">
    <citation type="submission" date="2020-11" db="EMBL/GenBank/DDBJ databases">
        <authorList>
            <person name="McCartney M.A."/>
            <person name="Auch B."/>
            <person name="Kono T."/>
            <person name="Mallez S."/>
            <person name="Becker A."/>
            <person name="Gohl D.M."/>
            <person name="Silverstein K.A.T."/>
            <person name="Koren S."/>
            <person name="Bechman K.B."/>
            <person name="Herman A."/>
            <person name="Abrahante J.E."/>
            <person name="Garbe J."/>
        </authorList>
    </citation>
    <scope>NUCLEOTIDE SEQUENCE</scope>
    <source>
        <strain evidence="1">Duluth1</strain>
        <tissue evidence="1">Whole animal</tissue>
    </source>
</reference>
<reference evidence="1" key="1">
    <citation type="journal article" date="2019" name="bioRxiv">
        <title>The Genome of the Zebra Mussel, Dreissena polymorpha: A Resource for Invasive Species Research.</title>
        <authorList>
            <person name="McCartney M.A."/>
            <person name="Auch B."/>
            <person name="Kono T."/>
            <person name="Mallez S."/>
            <person name="Zhang Y."/>
            <person name="Obille A."/>
            <person name="Becker A."/>
            <person name="Abrahante J.E."/>
            <person name="Garbe J."/>
            <person name="Badalamenti J.P."/>
            <person name="Herman A."/>
            <person name="Mangelson H."/>
            <person name="Liachko I."/>
            <person name="Sullivan S."/>
            <person name="Sone E.D."/>
            <person name="Koren S."/>
            <person name="Silverstein K.A.T."/>
            <person name="Beckman K.B."/>
            <person name="Gohl D.M."/>
        </authorList>
    </citation>
    <scope>NUCLEOTIDE SEQUENCE</scope>
    <source>
        <strain evidence="1">Duluth1</strain>
        <tissue evidence="1">Whole animal</tissue>
    </source>
</reference>
<keyword evidence="2" id="KW-1185">Reference proteome</keyword>
<evidence type="ECO:0000313" key="2">
    <source>
        <dbReference type="Proteomes" id="UP000828390"/>
    </source>
</evidence>
<accession>A0A9D4BBM3</accession>